<dbReference type="eggNOG" id="ENOG503196E">
    <property type="taxonomic scope" value="Bacteria"/>
</dbReference>
<evidence type="ECO:0000313" key="2">
    <source>
        <dbReference type="EMBL" id="AEE51417.1"/>
    </source>
</evidence>
<keyword evidence="1" id="KW-0472">Membrane</keyword>
<reference key="2">
    <citation type="submission" date="2011-04" db="EMBL/GenBank/DDBJ databases">
        <title>Complete sequence of chromosome of Haliscomenobacter hydrossis DSM 1100.</title>
        <authorList>
            <consortium name="US DOE Joint Genome Institute (JGI-PGF)"/>
            <person name="Lucas S."/>
            <person name="Han J."/>
            <person name="Lapidus A."/>
            <person name="Bruce D."/>
            <person name="Goodwin L."/>
            <person name="Pitluck S."/>
            <person name="Peters L."/>
            <person name="Kyrpides N."/>
            <person name="Mavromatis K."/>
            <person name="Ivanova N."/>
            <person name="Ovchinnikova G."/>
            <person name="Pagani I."/>
            <person name="Daligault H."/>
            <person name="Detter J.C."/>
            <person name="Han C."/>
            <person name="Land M."/>
            <person name="Hauser L."/>
            <person name="Markowitz V."/>
            <person name="Cheng J.-F."/>
            <person name="Hugenholtz P."/>
            <person name="Woyke T."/>
            <person name="Wu D."/>
            <person name="Verbarg S."/>
            <person name="Frueling A."/>
            <person name="Brambilla E."/>
            <person name="Klenk H.-P."/>
            <person name="Eisen J.A."/>
        </authorList>
    </citation>
    <scope>NUCLEOTIDE SEQUENCE</scope>
    <source>
        <strain>DSM 1100</strain>
    </source>
</reference>
<accession>F4KXQ6</accession>
<dbReference type="OrthoDB" id="329514at2"/>
<sequence length="151" mass="17452">MYHLIVTHSILRYLVLLSVLLVIYLAWEGLVFKKPYTRLHRVATASASGISQLQMLVGFALYYFSPTAQSFWQTKSMRWGDGLFFALVHFGLMSAAIAIISVGEALAKREADERRRFRILFNYFVLALFIILVAIPWPFSPLAQRPWFRSF</sequence>
<dbReference type="EMBL" id="CP002691">
    <property type="protein sequence ID" value="AEE51417.1"/>
    <property type="molecule type" value="Genomic_DNA"/>
</dbReference>
<dbReference type="Proteomes" id="UP000008461">
    <property type="component" value="Chromosome"/>
</dbReference>
<feature type="transmembrane region" description="Helical" evidence="1">
    <location>
        <begin position="84"/>
        <end position="107"/>
    </location>
</feature>
<feature type="transmembrane region" description="Helical" evidence="1">
    <location>
        <begin position="119"/>
        <end position="139"/>
    </location>
</feature>
<dbReference type="KEGG" id="hhy:Halhy_3563"/>
<keyword evidence="3" id="KW-1185">Reference proteome</keyword>
<feature type="transmembrane region" description="Helical" evidence="1">
    <location>
        <begin position="12"/>
        <end position="30"/>
    </location>
</feature>
<dbReference type="AlphaFoldDB" id="F4KXQ6"/>
<dbReference type="HOGENOM" id="CLU_134903_1_0_10"/>
<evidence type="ECO:0000313" key="3">
    <source>
        <dbReference type="Proteomes" id="UP000008461"/>
    </source>
</evidence>
<dbReference type="STRING" id="760192.Halhy_3563"/>
<name>F4KXQ6_HALH1</name>
<proteinExistence type="predicted"/>
<keyword evidence="1" id="KW-1133">Transmembrane helix</keyword>
<dbReference type="RefSeq" id="WP_013765957.1">
    <property type="nucleotide sequence ID" value="NC_015510.1"/>
</dbReference>
<gene>
    <name evidence="2" type="ordered locus">Halhy_3563</name>
</gene>
<reference evidence="2 3" key="1">
    <citation type="journal article" date="2011" name="Stand. Genomic Sci.">
        <title>Complete genome sequence of Haliscomenobacter hydrossis type strain (O).</title>
        <authorList>
            <consortium name="US DOE Joint Genome Institute (JGI-PGF)"/>
            <person name="Daligault H."/>
            <person name="Lapidus A."/>
            <person name="Zeytun A."/>
            <person name="Nolan M."/>
            <person name="Lucas S."/>
            <person name="Del Rio T.G."/>
            <person name="Tice H."/>
            <person name="Cheng J.F."/>
            <person name="Tapia R."/>
            <person name="Han C."/>
            <person name="Goodwin L."/>
            <person name="Pitluck S."/>
            <person name="Liolios K."/>
            <person name="Pagani I."/>
            <person name="Ivanova N."/>
            <person name="Huntemann M."/>
            <person name="Mavromatis K."/>
            <person name="Mikhailova N."/>
            <person name="Pati A."/>
            <person name="Chen A."/>
            <person name="Palaniappan K."/>
            <person name="Land M."/>
            <person name="Hauser L."/>
            <person name="Brambilla E.M."/>
            <person name="Rohde M."/>
            <person name="Verbarg S."/>
            <person name="Goker M."/>
            <person name="Bristow J."/>
            <person name="Eisen J.A."/>
            <person name="Markowitz V."/>
            <person name="Hugenholtz P."/>
            <person name="Kyrpides N.C."/>
            <person name="Klenk H.P."/>
            <person name="Woyke T."/>
        </authorList>
    </citation>
    <scope>NUCLEOTIDE SEQUENCE [LARGE SCALE GENOMIC DNA]</scope>
    <source>
        <strain evidence="3">ATCC 27775 / DSM 1100 / LMG 10767 / O</strain>
    </source>
</reference>
<evidence type="ECO:0000256" key="1">
    <source>
        <dbReference type="SAM" id="Phobius"/>
    </source>
</evidence>
<protein>
    <submittedName>
        <fullName evidence="2">Uncharacterized protein</fullName>
    </submittedName>
</protein>
<keyword evidence="1" id="KW-0812">Transmembrane</keyword>
<organism evidence="2 3">
    <name type="scientific">Haliscomenobacter hydrossis (strain ATCC 27775 / DSM 1100 / LMG 10767 / O)</name>
    <dbReference type="NCBI Taxonomy" id="760192"/>
    <lineage>
        <taxon>Bacteria</taxon>
        <taxon>Pseudomonadati</taxon>
        <taxon>Bacteroidota</taxon>
        <taxon>Saprospiria</taxon>
        <taxon>Saprospirales</taxon>
        <taxon>Haliscomenobacteraceae</taxon>
        <taxon>Haliscomenobacter</taxon>
    </lineage>
</organism>
<feature type="transmembrane region" description="Helical" evidence="1">
    <location>
        <begin position="42"/>
        <end position="64"/>
    </location>
</feature>